<dbReference type="RefSeq" id="WP_003630834.1">
    <property type="nucleotide sequence ID" value="NZ_LYUD01000124.1"/>
</dbReference>
<dbReference type="AlphaFoldDB" id="A0A1A0D1W5"/>
<dbReference type="SUPFAM" id="SSF53474">
    <property type="entry name" value="alpha/beta-Hydrolases"/>
    <property type="match status" value="1"/>
</dbReference>
<evidence type="ECO:0000313" key="2">
    <source>
        <dbReference type="EMBL" id="OAZ69050.1"/>
    </source>
</evidence>
<dbReference type="PATRIC" id="fig|438.15.peg.2602"/>
<accession>A0A1A0D1W5</accession>
<dbReference type="EMBL" id="LYUD01000124">
    <property type="protein sequence ID" value="OAZ69050.1"/>
    <property type="molecule type" value="Genomic_DNA"/>
</dbReference>
<dbReference type="EC" id="3.1.1.45" evidence="2"/>
<evidence type="ECO:0000313" key="3">
    <source>
        <dbReference type="Proteomes" id="UP000093796"/>
    </source>
</evidence>
<dbReference type="eggNOG" id="COG0412">
    <property type="taxonomic scope" value="Bacteria"/>
</dbReference>
<proteinExistence type="predicted"/>
<dbReference type="InterPro" id="IPR002925">
    <property type="entry name" value="Dienelactn_hydro"/>
</dbReference>
<gene>
    <name evidence="2" type="ORF">SRCM100623_02357</name>
</gene>
<feature type="domain" description="Dienelactone hydrolase" evidence="1">
    <location>
        <begin position="28"/>
        <end position="218"/>
    </location>
</feature>
<dbReference type="Proteomes" id="UP000093796">
    <property type="component" value="Unassembled WGS sequence"/>
</dbReference>
<organism evidence="2 3">
    <name type="scientific">Acetobacter pasteurianus</name>
    <name type="common">Acetobacter turbidans</name>
    <dbReference type="NCBI Taxonomy" id="438"/>
    <lineage>
        <taxon>Bacteria</taxon>
        <taxon>Pseudomonadati</taxon>
        <taxon>Pseudomonadota</taxon>
        <taxon>Alphaproteobacteria</taxon>
        <taxon>Acetobacterales</taxon>
        <taxon>Acetobacteraceae</taxon>
        <taxon>Acetobacter</taxon>
    </lineage>
</organism>
<name>A0A1A0D1W5_ACEPA</name>
<sequence>MGHITTLQAADGHEFSAWETEGSHHPYTLVVLQEIFGVNHHIRQVCENFAKAGFHVIAPALFDRVKRGVELDYSAEGVKEGLALRAQIPLAKTLLDIQAAASVFKPRKVGIIGYCWGGTLAWEAACKTDDFAAAVGWYGGGIAASRNETPRCPVQLHFGEQDASIPHTDIAAIRQAHPEVELYVYDDAGHGFGCPERSSFNAKAYQEAQERSVDFLKSNMNP</sequence>
<dbReference type="Gene3D" id="3.40.50.1820">
    <property type="entry name" value="alpha/beta hydrolase"/>
    <property type="match status" value="1"/>
</dbReference>
<dbReference type="InterPro" id="IPR051049">
    <property type="entry name" value="Dienelactone_hydrolase-like"/>
</dbReference>
<dbReference type="Pfam" id="PF01738">
    <property type="entry name" value="DLH"/>
    <property type="match status" value="1"/>
</dbReference>
<dbReference type="PANTHER" id="PTHR46623">
    <property type="entry name" value="CARBOXYMETHYLENEBUTENOLIDASE-RELATED"/>
    <property type="match status" value="1"/>
</dbReference>
<dbReference type="PANTHER" id="PTHR46623:SF6">
    <property type="entry name" value="ALPHA_BETA-HYDROLASES SUPERFAMILY PROTEIN"/>
    <property type="match status" value="1"/>
</dbReference>
<keyword evidence="2" id="KW-0378">Hydrolase</keyword>
<evidence type="ECO:0000259" key="1">
    <source>
        <dbReference type="Pfam" id="PF01738"/>
    </source>
</evidence>
<dbReference type="OrthoDB" id="9771666at2"/>
<comment type="caution">
    <text evidence="2">The sequence shown here is derived from an EMBL/GenBank/DDBJ whole genome shotgun (WGS) entry which is preliminary data.</text>
</comment>
<dbReference type="GO" id="GO:0008806">
    <property type="term" value="F:carboxymethylenebutenolidase activity"/>
    <property type="evidence" value="ECO:0007669"/>
    <property type="project" value="UniProtKB-EC"/>
</dbReference>
<reference evidence="2 3" key="1">
    <citation type="submission" date="2016-05" db="EMBL/GenBank/DDBJ databases">
        <title>Genome sequencing of Acetobacter pasteurianus strain SRCM100623.</title>
        <authorList>
            <person name="Song Y.R."/>
        </authorList>
    </citation>
    <scope>NUCLEOTIDE SEQUENCE [LARGE SCALE GENOMIC DNA]</scope>
    <source>
        <strain evidence="2 3">SRCM100623</strain>
    </source>
</reference>
<dbReference type="InterPro" id="IPR029058">
    <property type="entry name" value="AB_hydrolase_fold"/>
</dbReference>
<protein>
    <submittedName>
        <fullName evidence="2">Carboxymethylenebutenolidase</fullName>
        <ecNumber evidence="2">3.1.1.45</ecNumber>
    </submittedName>
</protein>